<keyword evidence="3" id="KW-0732">Signal</keyword>
<evidence type="ECO:0000256" key="3">
    <source>
        <dbReference type="SAM" id="SignalP"/>
    </source>
</evidence>
<dbReference type="SUPFAM" id="SSF49329">
    <property type="entry name" value="Cu,Zn superoxide dismutase-like"/>
    <property type="match status" value="1"/>
</dbReference>
<feature type="domain" description="Superoxide dismutase copper/zinc binding" evidence="4">
    <location>
        <begin position="38"/>
        <end position="173"/>
    </location>
</feature>
<feature type="signal peptide" evidence="3">
    <location>
        <begin position="1"/>
        <end position="20"/>
    </location>
</feature>
<dbReference type="InterPro" id="IPR018152">
    <property type="entry name" value="SOD_Cu/Zn_BS"/>
</dbReference>
<keyword evidence="6" id="KW-1185">Reference proteome</keyword>
<comment type="caution">
    <text evidence="5">The sequence shown here is derived from an EMBL/GenBank/DDBJ whole genome shotgun (WGS) entry which is preliminary data.</text>
</comment>
<dbReference type="EC" id="1.15.1.1" evidence="2"/>
<accession>A0A9X1TWD1</accession>
<protein>
    <recommendedName>
        <fullName evidence="2">Superoxide dismutase [Cu-Zn]</fullName>
        <ecNumber evidence="2">1.15.1.1</ecNumber>
    </recommendedName>
</protein>
<reference evidence="5" key="1">
    <citation type="submission" date="2022-01" db="EMBL/GenBank/DDBJ databases">
        <authorList>
            <person name="Jo J.-H."/>
            <person name="Im W.-T."/>
        </authorList>
    </citation>
    <scope>NUCLEOTIDE SEQUENCE</scope>
    <source>
        <strain evidence="5">G124</strain>
    </source>
</reference>
<keyword evidence="2" id="KW-0560">Oxidoreductase</keyword>
<keyword evidence="2" id="KW-0479">Metal-binding</keyword>
<evidence type="ECO:0000256" key="1">
    <source>
        <dbReference type="ARBA" id="ARBA00010457"/>
    </source>
</evidence>
<keyword evidence="2" id="KW-0862">Zinc</keyword>
<dbReference type="GO" id="GO:0005507">
    <property type="term" value="F:copper ion binding"/>
    <property type="evidence" value="ECO:0007669"/>
    <property type="project" value="InterPro"/>
</dbReference>
<comment type="cofactor">
    <cofactor evidence="2">
        <name>Cu cation</name>
        <dbReference type="ChEBI" id="CHEBI:23378"/>
    </cofactor>
    <text evidence="2">Binds 1 copper ion per subunit.</text>
</comment>
<dbReference type="InterPro" id="IPR024134">
    <property type="entry name" value="SOD_Cu/Zn_/chaperone"/>
</dbReference>
<dbReference type="PROSITE" id="PS00332">
    <property type="entry name" value="SOD_CU_ZN_2"/>
    <property type="match status" value="1"/>
</dbReference>
<dbReference type="InterPro" id="IPR036423">
    <property type="entry name" value="SOD-like_Cu/Zn_dom_sf"/>
</dbReference>
<proteinExistence type="inferred from homology"/>
<evidence type="ECO:0000256" key="2">
    <source>
        <dbReference type="RuleBase" id="RU000393"/>
    </source>
</evidence>
<organism evidence="5 6">
    <name type="scientific">Sphingomonas cremea</name>
    <dbReference type="NCBI Taxonomy" id="2904799"/>
    <lineage>
        <taxon>Bacteria</taxon>
        <taxon>Pseudomonadati</taxon>
        <taxon>Pseudomonadota</taxon>
        <taxon>Alphaproteobacteria</taxon>
        <taxon>Sphingomonadales</taxon>
        <taxon>Sphingomonadaceae</taxon>
        <taxon>Sphingomonas</taxon>
    </lineage>
</organism>
<dbReference type="PANTHER" id="PTHR10003">
    <property type="entry name" value="SUPEROXIDE DISMUTASE CU-ZN -RELATED"/>
    <property type="match status" value="1"/>
</dbReference>
<name>A0A9X1TWD1_9SPHN</name>
<evidence type="ECO:0000313" key="6">
    <source>
        <dbReference type="Proteomes" id="UP001139410"/>
    </source>
</evidence>
<dbReference type="InterPro" id="IPR001424">
    <property type="entry name" value="SOD_Cu_Zn_dom"/>
</dbReference>
<comment type="function">
    <text evidence="2">Destroys radicals which are normally produced within the cells and which are toxic to biological systems.</text>
</comment>
<dbReference type="Pfam" id="PF00080">
    <property type="entry name" value="Sod_Cu"/>
    <property type="match status" value="1"/>
</dbReference>
<evidence type="ECO:0000313" key="5">
    <source>
        <dbReference type="EMBL" id="MCF2515214.1"/>
    </source>
</evidence>
<dbReference type="GO" id="GO:0004784">
    <property type="term" value="F:superoxide dismutase activity"/>
    <property type="evidence" value="ECO:0007669"/>
    <property type="project" value="UniProtKB-EC"/>
</dbReference>
<comment type="catalytic activity">
    <reaction evidence="2">
        <text>2 superoxide + 2 H(+) = H2O2 + O2</text>
        <dbReference type="Rhea" id="RHEA:20696"/>
        <dbReference type="ChEBI" id="CHEBI:15378"/>
        <dbReference type="ChEBI" id="CHEBI:15379"/>
        <dbReference type="ChEBI" id="CHEBI:16240"/>
        <dbReference type="ChEBI" id="CHEBI:18421"/>
        <dbReference type="EC" id="1.15.1.1"/>
    </reaction>
</comment>
<sequence>MHKSILVGLSAFLSASSLHAEAVSRTADIVGDGGKTIGVVNVTNAPRGVLIKVDVSGLTPGWHGMHIHSVATCADAGFKASGGHVHGMGAATSIHGLLNDQETDLGDLPNIYASADGHAAAEVFAPNLSLEEAPGRLNIIDSDGSAIIIHAAADDHQTQPIGGAGVRVGCAAIR</sequence>
<feature type="chain" id="PRO_5040940055" description="Superoxide dismutase [Cu-Zn]" evidence="3">
    <location>
        <begin position="21"/>
        <end position="174"/>
    </location>
</feature>
<dbReference type="Gene3D" id="2.60.40.200">
    <property type="entry name" value="Superoxide dismutase, copper/zinc binding domain"/>
    <property type="match status" value="1"/>
</dbReference>
<dbReference type="RefSeq" id="WP_235067730.1">
    <property type="nucleotide sequence ID" value="NZ_JAKFGM010000002.1"/>
</dbReference>
<comment type="similarity">
    <text evidence="1 2">Belongs to the Cu-Zn superoxide dismutase family.</text>
</comment>
<keyword evidence="2" id="KW-0186">Copper</keyword>
<evidence type="ECO:0000259" key="4">
    <source>
        <dbReference type="Pfam" id="PF00080"/>
    </source>
</evidence>
<comment type="cofactor">
    <cofactor evidence="2">
        <name>Zn(2+)</name>
        <dbReference type="ChEBI" id="CHEBI:29105"/>
    </cofactor>
    <text evidence="2">Binds 1 zinc ion per subunit.</text>
</comment>
<dbReference type="AlphaFoldDB" id="A0A9X1TWD1"/>
<gene>
    <name evidence="5" type="ORF">LVY65_09090</name>
</gene>
<dbReference type="Proteomes" id="UP001139410">
    <property type="component" value="Unassembled WGS sequence"/>
</dbReference>
<dbReference type="EMBL" id="JAKFGM010000002">
    <property type="protein sequence ID" value="MCF2515214.1"/>
    <property type="molecule type" value="Genomic_DNA"/>
</dbReference>